<dbReference type="InterPro" id="IPR008257">
    <property type="entry name" value="Pept_M19"/>
</dbReference>
<proteinExistence type="predicted"/>
<dbReference type="InterPro" id="IPR032466">
    <property type="entry name" value="Metal_Hydrolase"/>
</dbReference>
<evidence type="ECO:0000313" key="2">
    <source>
        <dbReference type="Proteomes" id="UP001600894"/>
    </source>
</evidence>
<dbReference type="Pfam" id="PF01244">
    <property type="entry name" value="Peptidase_M19"/>
    <property type="match status" value="1"/>
</dbReference>
<dbReference type="EMBL" id="BAABXL010000001">
    <property type="protein sequence ID" value="GAA6268879.1"/>
    <property type="molecule type" value="Genomic_DNA"/>
</dbReference>
<accession>A0ABQ0AXW6</accession>
<protein>
    <submittedName>
        <fullName evidence="1">Dipeptidase</fullName>
    </submittedName>
</protein>
<dbReference type="Gene3D" id="3.20.20.140">
    <property type="entry name" value="Metal-dependent hydrolases"/>
    <property type="match status" value="1"/>
</dbReference>
<gene>
    <name evidence="1" type="ORF">F130042H8_19390</name>
</gene>
<evidence type="ECO:0000313" key="1">
    <source>
        <dbReference type="EMBL" id="GAA6268879.1"/>
    </source>
</evidence>
<dbReference type="PROSITE" id="PS51365">
    <property type="entry name" value="RENAL_DIPEPTIDASE_2"/>
    <property type="match status" value="1"/>
</dbReference>
<dbReference type="PANTHER" id="PTHR10443">
    <property type="entry name" value="MICROSOMAL DIPEPTIDASE"/>
    <property type="match status" value="1"/>
</dbReference>
<dbReference type="RefSeq" id="WP_176253820.1">
    <property type="nucleotide sequence ID" value="NZ_BAABXL010000001.1"/>
</dbReference>
<dbReference type="SUPFAM" id="SSF51556">
    <property type="entry name" value="Metallo-dependent hydrolases"/>
    <property type="match status" value="1"/>
</dbReference>
<organism evidence="1 2">
    <name type="scientific">Enterocloster alcoholdehydrogenati</name>
    <dbReference type="NCBI Taxonomy" id="2547410"/>
    <lineage>
        <taxon>Bacteria</taxon>
        <taxon>Bacillati</taxon>
        <taxon>Bacillota</taxon>
        <taxon>Clostridia</taxon>
        <taxon>Lachnospirales</taxon>
        <taxon>Lachnospiraceae</taxon>
        <taxon>Enterocloster</taxon>
    </lineage>
</organism>
<dbReference type="Proteomes" id="UP001600894">
    <property type="component" value="Unassembled WGS sequence"/>
</dbReference>
<comment type="caution">
    <text evidence="1">The sequence shown here is derived from an EMBL/GenBank/DDBJ whole genome shotgun (WGS) entry which is preliminary data.</text>
</comment>
<keyword evidence="2" id="KW-1185">Reference proteome</keyword>
<reference evidence="1 2" key="1">
    <citation type="submission" date="2024-04" db="EMBL/GenBank/DDBJ databases">
        <title>Defined microbial consortia suppress multidrug-resistant proinflammatory Enterobacteriaceae via ecological control.</title>
        <authorList>
            <person name="Furuichi M."/>
            <person name="Kawaguchi T."/>
            <person name="Pust M."/>
            <person name="Yasuma K."/>
            <person name="Plichta D."/>
            <person name="Hasegawa N."/>
            <person name="Ohya T."/>
            <person name="Bhattarai S."/>
            <person name="Sasajima S."/>
            <person name="Aoto Y."/>
            <person name="Tuganbaev T."/>
            <person name="Yaginuma M."/>
            <person name="Ueda M."/>
            <person name="Okahashi N."/>
            <person name="Amafuji K."/>
            <person name="Kiridooshi Y."/>
            <person name="Sugita K."/>
            <person name="Strazar M."/>
            <person name="Skelly A."/>
            <person name="Suda W."/>
            <person name="Hattori M."/>
            <person name="Nakamoto N."/>
            <person name="Caballero S."/>
            <person name="Norman J."/>
            <person name="Olle B."/>
            <person name="Tanoue T."/>
            <person name="Arita M."/>
            <person name="Bucci V."/>
            <person name="Atarashi K."/>
            <person name="Xavier R."/>
            <person name="Honda K."/>
        </authorList>
    </citation>
    <scope>NUCLEOTIDE SEQUENCE [LARGE SCALE GENOMIC DNA]</scope>
    <source>
        <strain evidence="2">f13</strain>
    </source>
</reference>
<name>A0ABQ0AXW6_9FIRM</name>
<sequence length="312" mass="34965">MKFFDLHCDTIEELMKRGENLLNSTAQFNMRGQSRLKAAVQCMAIWVPDSIRGREAVWFVDRHEAYLRKIVEHSQGRAVLADSFSELEKGLKERKWGMIRTIEGGAALGGRLENIGHFKAAHFKMMTLTWNGKNELGSGPASEEGLTAFGKEAVRELEAAGIIVDCSHLNDAGFADLLHQAKKPFVASHSNLRSCCDHPRNLREDQFKELVRRGGLCGINLYSRFLSVPDRGGEGERELLFRHIYRMLELGGENVIAWGTDFDGGITCDPSLGDPYKAAAFGSYLTARGIPRGTVEKFSFENAYGFFKRHME</sequence>
<dbReference type="PANTHER" id="PTHR10443:SF12">
    <property type="entry name" value="DIPEPTIDASE"/>
    <property type="match status" value="1"/>
</dbReference>